<organism evidence="2 3">
    <name type="scientific">Acetobacter tropicalis</name>
    <dbReference type="NCBI Taxonomy" id="104102"/>
    <lineage>
        <taxon>Bacteria</taxon>
        <taxon>Pseudomonadati</taxon>
        <taxon>Pseudomonadota</taxon>
        <taxon>Alphaproteobacteria</taxon>
        <taxon>Acetobacterales</taxon>
        <taxon>Acetobacteraceae</taxon>
        <taxon>Acetobacter</taxon>
    </lineage>
</organism>
<sequence>MRLVAVIASSHHLYGLLMLSLDDGSIRSTHDGQKSIPSNGKSARPSS</sequence>
<dbReference type="Proteomes" id="UP000029448">
    <property type="component" value="Unassembled WGS sequence"/>
</dbReference>
<feature type="region of interest" description="Disordered" evidence="1">
    <location>
        <begin position="28"/>
        <end position="47"/>
    </location>
</feature>
<dbReference type="AlphaFoldDB" id="A0A094YMK7"/>
<evidence type="ECO:0000313" key="2">
    <source>
        <dbReference type="EMBL" id="KGB23250.1"/>
    </source>
</evidence>
<reference evidence="2 3" key="1">
    <citation type="submission" date="2014-06" db="EMBL/GenBank/DDBJ databases">
        <title>Functional and comparative genomic analyses of the Drosophila gut microbiota identify candidate symbiosis factors.</title>
        <authorList>
            <person name="Newell P.D."/>
            <person name="Chaston J.M."/>
            <person name="Douglas A.E."/>
        </authorList>
    </citation>
    <scope>NUCLEOTIDE SEQUENCE [LARGE SCALE GENOMIC DNA]</scope>
    <source>
        <strain evidence="2 3">DmCS_006</strain>
    </source>
</reference>
<evidence type="ECO:0000313" key="3">
    <source>
        <dbReference type="Proteomes" id="UP000029448"/>
    </source>
</evidence>
<protein>
    <submittedName>
        <fullName evidence="2">Uncharacterized protein</fullName>
    </submittedName>
</protein>
<feature type="compositionally biased region" description="Polar residues" evidence="1">
    <location>
        <begin position="35"/>
        <end position="47"/>
    </location>
</feature>
<keyword evidence="3" id="KW-1185">Reference proteome</keyword>
<gene>
    <name evidence="2" type="ORF">AtDm6_1685</name>
</gene>
<name>A0A094YMK7_9PROT</name>
<dbReference type="EMBL" id="JOKM01000062">
    <property type="protein sequence ID" value="KGB23250.1"/>
    <property type="molecule type" value="Genomic_DNA"/>
</dbReference>
<dbReference type="PATRIC" id="fig|104102.7.peg.1665"/>
<comment type="caution">
    <text evidence="2">The sequence shown here is derived from an EMBL/GenBank/DDBJ whole genome shotgun (WGS) entry which is preliminary data.</text>
</comment>
<evidence type="ECO:0000256" key="1">
    <source>
        <dbReference type="SAM" id="MobiDB-lite"/>
    </source>
</evidence>
<proteinExistence type="predicted"/>
<accession>A0A094YMK7</accession>